<dbReference type="STRING" id="1214242.B446_17900"/>
<dbReference type="InterPro" id="IPR036412">
    <property type="entry name" value="HAD-like_sf"/>
</dbReference>
<dbReference type="InterPro" id="IPR041492">
    <property type="entry name" value="HAD_2"/>
</dbReference>
<dbReference type="Gene3D" id="3.40.50.1000">
    <property type="entry name" value="HAD superfamily/HAD-like"/>
    <property type="match status" value="1"/>
</dbReference>
<gene>
    <name evidence="1" type="ORF">B446_17900</name>
</gene>
<dbReference type="HOGENOM" id="CLU_083623_0_0_11"/>
<dbReference type="RefSeq" id="WP_020940861.1">
    <property type="nucleotide sequence ID" value="NC_021985.1"/>
</dbReference>
<accession>S5UX78</accession>
<dbReference type="GO" id="GO:0006281">
    <property type="term" value="P:DNA repair"/>
    <property type="evidence" value="ECO:0007669"/>
    <property type="project" value="TreeGrafter"/>
</dbReference>
<dbReference type="EMBL" id="CP006259">
    <property type="protein sequence ID" value="AGS70396.1"/>
    <property type="molecule type" value="Genomic_DNA"/>
</dbReference>
<evidence type="ECO:0000313" key="2">
    <source>
        <dbReference type="Proteomes" id="UP000015423"/>
    </source>
</evidence>
<dbReference type="Pfam" id="PF13419">
    <property type="entry name" value="HAD_2"/>
    <property type="match status" value="1"/>
</dbReference>
<keyword evidence="1" id="KW-0378">Hydrolase</keyword>
<dbReference type="GO" id="GO:0005829">
    <property type="term" value="C:cytosol"/>
    <property type="evidence" value="ECO:0007669"/>
    <property type="project" value="TreeGrafter"/>
</dbReference>
<reference evidence="2" key="1">
    <citation type="submission" date="2012-10" db="EMBL/GenBank/DDBJ databases">
        <title>The complete genome sequence of Streptomyces collinus Tu 365.</title>
        <authorList>
            <person name="Ruckert C."/>
            <person name="Szczepanowski R."/>
            <person name="Goesmann A."/>
            <person name="Pross E.K."/>
            <person name="Musiol E.M."/>
            <person name="Blin K."/>
            <person name="Wohlleben W."/>
            <person name="Puhler A."/>
            <person name="Weber T."/>
            <person name="Kalinowski J."/>
        </authorList>
    </citation>
    <scope>NUCLEOTIDE SEQUENCE [LARGE SCALE GENOMIC DNA]</scope>
    <source>
        <strain evidence="2">DSM 40733 / Tue 365</strain>
    </source>
</reference>
<dbReference type="InterPro" id="IPR050155">
    <property type="entry name" value="HAD-like_hydrolase_sf"/>
</dbReference>
<name>S5UX78_STRC3</name>
<dbReference type="AlphaFoldDB" id="S5UX78"/>
<reference evidence="1 2" key="2">
    <citation type="journal article" date="2013" name="J. Biotechnol.">
        <title>Complete genome sequence of the kirromycin producer Streptomyces collinus Tu 365 consisting of a linear chromosome and two linear plasmids.</title>
        <authorList>
            <person name="Ruckert C."/>
            <person name="Szczepanowski R."/>
            <person name="Albersmeier A."/>
            <person name="Goesmann A."/>
            <person name="Iftime D."/>
            <person name="Musiol E.M."/>
            <person name="Blin K."/>
            <person name="Wohlleben W."/>
            <person name="Puhler A."/>
            <person name="Kalinowski J."/>
            <person name="Weber T."/>
        </authorList>
    </citation>
    <scope>NUCLEOTIDE SEQUENCE [LARGE SCALE GENOMIC DNA]</scope>
    <source>
        <strain evidence="2">DSM 40733 / Tue 365</strain>
    </source>
</reference>
<dbReference type="SFLD" id="SFLDS00003">
    <property type="entry name" value="Haloacid_Dehalogenase"/>
    <property type="match status" value="1"/>
</dbReference>
<dbReference type="PATRIC" id="fig|1214242.5.peg.3668"/>
<dbReference type="NCBIfam" id="TIGR01549">
    <property type="entry name" value="HAD-SF-IA-v1"/>
    <property type="match status" value="1"/>
</dbReference>
<proteinExistence type="predicted"/>
<dbReference type="Proteomes" id="UP000015423">
    <property type="component" value="Chromosome"/>
</dbReference>
<dbReference type="eggNOG" id="COG0546">
    <property type="taxonomic scope" value="Bacteria"/>
</dbReference>
<dbReference type="GO" id="GO:0008967">
    <property type="term" value="F:phosphoglycolate phosphatase activity"/>
    <property type="evidence" value="ECO:0007669"/>
    <property type="project" value="TreeGrafter"/>
</dbReference>
<dbReference type="InterPro" id="IPR006439">
    <property type="entry name" value="HAD-SF_hydro_IA"/>
</dbReference>
<dbReference type="InterPro" id="IPR023214">
    <property type="entry name" value="HAD_sf"/>
</dbReference>
<dbReference type="KEGG" id="sci:B446_17900"/>
<dbReference type="PANTHER" id="PTHR43434:SF1">
    <property type="entry name" value="PHOSPHOGLYCOLATE PHOSPHATASE"/>
    <property type="match status" value="1"/>
</dbReference>
<dbReference type="SUPFAM" id="SSF56784">
    <property type="entry name" value="HAD-like"/>
    <property type="match status" value="1"/>
</dbReference>
<sequence>MACTERTAPEVLLHDAHAVLFDFDGPVTDLFGRKSTAPVAAEIKRKVLGIWGHLDPDVEACDDSHGILRRLSDMYGRPAATPWDPRALKEAEAIVTEAEHVAVRTAVPAPHVERLVEALSHCGRRLVIVSNNADGPVREFLDKWRLHFDFVVGRDPQRLDLMKPHPASVKRALERLGGPAPERAFLIGDQLTDLQAAHAAGIRFLGYTQSEERAELLRVKRANWVVKSHEPLIEAAEFLVRSN</sequence>
<evidence type="ECO:0000313" key="1">
    <source>
        <dbReference type="EMBL" id="AGS70396.1"/>
    </source>
</evidence>
<organism evidence="1 2">
    <name type="scientific">Streptomyces collinus (strain DSM 40733 / Tue 365)</name>
    <dbReference type="NCBI Taxonomy" id="1214242"/>
    <lineage>
        <taxon>Bacteria</taxon>
        <taxon>Bacillati</taxon>
        <taxon>Actinomycetota</taxon>
        <taxon>Actinomycetes</taxon>
        <taxon>Kitasatosporales</taxon>
        <taxon>Streptomycetaceae</taxon>
        <taxon>Streptomyces</taxon>
    </lineage>
</organism>
<dbReference type="PANTHER" id="PTHR43434">
    <property type="entry name" value="PHOSPHOGLYCOLATE PHOSPHATASE"/>
    <property type="match status" value="1"/>
</dbReference>
<keyword evidence="2" id="KW-1185">Reference proteome</keyword>
<protein>
    <submittedName>
        <fullName evidence="1">Hydrolase</fullName>
    </submittedName>
</protein>
<dbReference type="SFLD" id="SFLDG01129">
    <property type="entry name" value="C1.5:_HAD__Beta-PGM__Phosphata"/>
    <property type="match status" value="1"/>
</dbReference>